<evidence type="ECO:0000256" key="1">
    <source>
        <dbReference type="SAM" id="Phobius"/>
    </source>
</evidence>
<keyword evidence="3" id="KW-1185">Reference proteome</keyword>
<keyword evidence="1" id="KW-0472">Membrane</keyword>
<proteinExistence type="predicted"/>
<protein>
    <submittedName>
        <fullName evidence="2">Uncharacterized protein</fullName>
    </submittedName>
</protein>
<keyword evidence="1" id="KW-1133">Transmembrane helix</keyword>
<reference evidence="2" key="2">
    <citation type="submission" date="2020-05" db="UniProtKB">
        <authorList>
            <consortium name="EnsemblMetazoa"/>
        </authorList>
    </citation>
    <scope>IDENTIFICATION</scope>
    <source>
        <strain evidence="2">IAEA</strain>
    </source>
</reference>
<evidence type="ECO:0000313" key="3">
    <source>
        <dbReference type="Proteomes" id="UP000091820"/>
    </source>
</evidence>
<name>A0A1A9W4P2_9MUSC</name>
<organism evidence="2 3">
    <name type="scientific">Glossina brevipalpis</name>
    <dbReference type="NCBI Taxonomy" id="37001"/>
    <lineage>
        <taxon>Eukaryota</taxon>
        <taxon>Metazoa</taxon>
        <taxon>Ecdysozoa</taxon>
        <taxon>Arthropoda</taxon>
        <taxon>Hexapoda</taxon>
        <taxon>Insecta</taxon>
        <taxon>Pterygota</taxon>
        <taxon>Neoptera</taxon>
        <taxon>Endopterygota</taxon>
        <taxon>Diptera</taxon>
        <taxon>Brachycera</taxon>
        <taxon>Muscomorpha</taxon>
        <taxon>Hippoboscoidea</taxon>
        <taxon>Glossinidae</taxon>
        <taxon>Glossina</taxon>
    </lineage>
</organism>
<feature type="transmembrane region" description="Helical" evidence="1">
    <location>
        <begin position="98"/>
        <end position="117"/>
    </location>
</feature>
<dbReference type="EnsemblMetazoa" id="GBRI006200-RA">
    <property type="protein sequence ID" value="GBRI006200-PA"/>
    <property type="gene ID" value="GBRI006200"/>
</dbReference>
<reference evidence="3" key="1">
    <citation type="submission" date="2014-03" db="EMBL/GenBank/DDBJ databases">
        <authorList>
            <person name="Aksoy S."/>
            <person name="Warren W."/>
            <person name="Wilson R.K."/>
        </authorList>
    </citation>
    <scope>NUCLEOTIDE SEQUENCE [LARGE SCALE GENOMIC DNA]</scope>
    <source>
        <strain evidence="3">IAEA</strain>
    </source>
</reference>
<dbReference type="Proteomes" id="UP000091820">
    <property type="component" value="Unassembled WGS sequence"/>
</dbReference>
<sequence length="188" mass="20466">MFSSPPTRKASRPLRSYLNSYTSLLYILYIERRGSRVAWDGNDGNGDGDGVSVIVLKENVKSSRKCVAVVVPFAGAGAAAAAAAVVASAAVVCSGNNIHISCVIFALFISCLALTVLNSYTHKHTATINNNKISKKYRFKMRKRATNHLVSDINAYELNEDHDAALSAIENFQVLLQDLFSQKTLLQN</sequence>
<dbReference type="VEuPathDB" id="VectorBase:GBRI006200"/>
<accession>A0A1A9W4P2</accession>
<keyword evidence="1" id="KW-0812">Transmembrane</keyword>
<dbReference type="AlphaFoldDB" id="A0A1A9W4P2"/>
<evidence type="ECO:0000313" key="2">
    <source>
        <dbReference type="EnsemblMetazoa" id="GBRI006200-PA"/>
    </source>
</evidence>
<feature type="transmembrane region" description="Helical" evidence="1">
    <location>
        <begin position="66"/>
        <end position="92"/>
    </location>
</feature>